<dbReference type="RefSeq" id="XP_065648374.1">
    <property type="nucleotide sequence ID" value="XM_065792302.1"/>
</dbReference>
<dbReference type="Proteomes" id="UP001652625">
    <property type="component" value="Chromosome 03"/>
</dbReference>
<evidence type="ECO:0000313" key="2">
    <source>
        <dbReference type="RefSeq" id="XP_065648374.1"/>
    </source>
</evidence>
<accession>A0ABM4BH82</accession>
<protein>
    <submittedName>
        <fullName evidence="2">Uncharacterized protein LOC136077943</fullName>
    </submittedName>
</protein>
<gene>
    <name evidence="2" type="primary">LOC136077943</name>
</gene>
<reference evidence="2" key="1">
    <citation type="submission" date="2025-08" db="UniProtKB">
        <authorList>
            <consortium name="RefSeq"/>
        </authorList>
    </citation>
    <scope>IDENTIFICATION</scope>
</reference>
<organism evidence="1 2">
    <name type="scientific">Hydra vulgaris</name>
    <name type="common">Hydra</name>
    <name type="synonym">Hydra attenuata</name>
    <dbReference type="NCBI Taxonomy" id="6087"/>
    <lineage>
        <taxon>Eukaryota</taxon>
        <taxon>Metazoa</taxon>
        <taxon>Cnidaria</taxon>
        <taxon>Hydrozoa</taxon>
        <taxon>Hydroidolina</taxon>
        <taxon>Anthoathecata</taxon>
        <taxon>Aplanulata</taxon>
        <taxon>Hydridae</taxon>
        <taxon>Hydra</taxon>
    </lineage>
</organism>
<evidence type="ECO:0000313" key="1">
    <source>
        <dbReference type="Proteomes" id="UP001652625"/>
    </source>
</evidence>
<sequence>MVRSITPEDDAKIFDKQCKKTIKKIDQKNKKGFSDSIKKDGIVKDFNLENIWSIRRDVLLKGNSENFKNGYLYYSRYKNNAPKLPDAPKDTFQLSSTKKSNYIVSSTAKANVGNQELQFSKPLKNIIEKQNLK</sequence>
<name>A0ABM4BH82_HYDVU</name>
<keyword evidence="1" id="KW-1185">Reference proteome</keyword>
<proteinExistence type="predicted"/>
<dbReference type="GeneID" id="136077943"/>